<evidence type="ECO:0000256" key="8">
    <source>
        <dbReference type="PROSITE-ProRule" id="PRU01193"/>
    </source>
</evidence>
<dbReference type="SUPFAM" id="SSF54631">
    <property type="entry name" value="CBS-domain pair"/>
    <property type="match status" value="1"/>
</dbReference>
<proteinExistence type="predicted"/>
<dbReference type="AlphaFoldDB" id="A0A3S4URJ9"/>
<dbReference type="PANTHER" id="PTHR43099:SF4">
    <property type="entry name" value="INTEGRAL MEMBRANE PROTEIN"/>
    <property type="match status" value="1"/>
</dbReference>
<dbReference type="PROSITE" id="PS51371">
    <property type="entry name" value="CBS"/>
    <property type="match status" value="2"/>
</dbReference>
<dbReference type="InterPro" id="IPR046342">
    <property type="entry name" value="CBS_dom_sf"/>
</dbReference>
<dbReference type="Gene3D" id="3.10.580.10">
    <property type="entry name" value="CBS-domain"/>
    <property type="match status" value="1"/>
</dbReference>
<dbReference type="CDD" id="cd04590">
    <property type="entry name" value="CBS_pair_CorC_HlyC_assoc"/>
    <property type="match status" value="1"/>
</dbReference>
<evidence type="ECO:0000259" key="10">
    <source>
        <dbReference type="PROSITE" id="PS51371"/>
    </source>
</evidence>
<keyword evidence="7" id="KW-0129">CBS domain</keyword>
<dbReference type="InterPro" id="IPR051676">
    <property type="entry name" value="UPF0053_domain"/>
</dbReference>
<feature type="domain" description="CBS" evidence="10">
    <location>
        <begin position="220"/>
        <end position="277"/>
    </location>
</feature>
<dbReference type="Pfam" id="PF01595">
    <property type="entry name" value="CNNM"/>
    <property type="match status" value="1"/>
</dbReference>
<keyword evidence="5 8" id="KW-1133">Transmembrane helix</keyword>
<dbReference type="EMBL" id="LR134473">
    <property type="protein sequence ID" value="VEI03549.1"/>
    <property type="molecule type" value="Genomic_DNA"/>
</dbReference>
<comment type="subcellular location">
    <subcellularLocation>
        <location evidence="1">Cell membrane</location>
        <topology evidence="1">Multi-pass membrane protein</topology>
    </subcellularLocation>
</comment>
<evidence type="ECO:0000256" key="2">
    <source>
        <dbReference type="ARBA" id="ARBA00022475"/>
    </source>
</evidence>
<dbReference type="InterPro" id="IPR002550">
    <property type="entry name" value="CNNM"/>
</dbReference>
<dbReference type="Pfam" id="PF00571">
    <property type="entry name" value="CBS"/>
    <property type="match status" value="2"/>
</dbReference>
<evidence type="ECO:0000313" key="14">
    <source>
        <dbReference type="Proteomes" id="UP000277858"/>
    </source>
</evidence>
<dbReference type="Proteomes" id="UP000277858">
    <property type="component" value="Chromosome"/>
</dbReference>
<evidence type="ECO:0000256" key="7">
    <source>
        <dbReference type="PROSITE-ProRule" id="PRU00703"/>
    </source>
</evidence>
<keyword evidence="2" id="KW-1003">Cell membrane</keyword>
<evidence type="ECO:0000256" key="9">
    <source>
        <dbReference type="SAM" id="Phobius"/>
    </source>
</evidence>
<name>A0A3S4URJ9_9ACTN</name>
<dbReference type="PANTHER" id="PTHR43099">
    <property type="entry name" value="UPF0053 PROTEIN YRKA"/>
    <property type="match status" value="1"/>
</dbReference>
<evidence type="ECO:0000259" key="11">
    <source>
        <dbReference type="PROSITE" id="PS51846"/>
    </source>
</evidence>
<evidence type="ECO:0000256" key="4">
    <source>
        <dbReference type="ARBA" id="ARBA00022737"/>
    </source>
</evidence>
<dbReference type="GO" id="GO:0005886">
    <property type="term" value="C:plasma membrane"/>
    <property type="evidence" value="ECO:0007669"/>
    <property type="project" value="UniProtKB-SubCell"/>
</dbReference>
<feature type="transmembrane region" description="Helical" evidence="9">
    <location>
        <begin position="102"/>
        <end position="123"/>
    </location>
</feature>
<keyword evidence="14" id="KW-1185">Reference proteome</keyword>
<dbReference type="InterPro" id="IPR000644">
    <property type="entry name" value="CBS_dom"/>
</dbReference>
<accession>A0A3S4URJ9</accession>
<feature type="domain" description="CBS" evidence="10">
    <location>
        <begin position="283"/>
        <end position="368"/>
    </location>
</feature>
<keyword evidence="3 8" id="KW-0812">Transmembrane</keyword>
<evidence type="ECO:0000256" key="1">
    <source>
        <dbReference type="ARBA" id="ARBA00004651"/>
    </source>
</evidence>
<dbReference type="PROSITE" id="PS51846">
    <property type="entry name" value="CNNM"/>
    <property type="match status" value="1"/>
</dbReference>
<dbReference type="RefSeq" id="WP_028702028.1">
    <property type="nucleotide sequence ID" value="NZ_CP025570.1"/>
</dbReference>
<evidence type="ECO:0000256" key="5">
    <source>
        <dbReference type="ARBA" id="ARBA00022989"/>
    </source>
</evidence>
<keyword evidence="6 8" id="KW-0472">Membrane</keyword>
<evidence type="ECO:0000256" key="3">
    <source>
        <dbReference type="ARBA" id="ARBA00022692"/>
    </source>
</evidence>
<dbReference type="KEGG" id="aji:C0Z10_00705"/>
<feature type="transmembrane region" description="Helical" evidence="9">
    <location>
        <begin position="135"/>
        <end position="157"/>
    </location>
</feature>
<dbReference type="InterPro" id="IPR044751">
    <property type="entry name" value="Ion_transp-like_CBS"/>
</dbReference>
<evidence type="ECO:0000313" key="12">
    <source>
        <dbReference type="EMBL" id="AZZ38513.1"/>
    </source>
</evidence>
<evidence type="ECO:0000313" key="15">
    <source>
        <dbReference type="Proteomes" id="UP000285875"/>
    </source>
</evidence>
<reference evidence="15" key="1">
    <citation type="submission" date="2017-12" db="EMBL/GenBank/DDBJ databases">
        <title>Whole genome sequencing of Acidipropionibacterium jensenii strains JS279 and JS280.</title>
        <authorList>
            <person name="Deptula P."/>
            <person name="Laine P."/>
            <person name="Smolander O.-P."/>
            <person name="Paulin L."/>
            <person name="Auvinen P."/>
            <person name="Varmanen P."/>
        </authorList>
    </citation>
    <scope>NUCLEOTIDE SEQUENCE [LARGE SCALE GENOMIC DNA]</scope>
    <source>
        <strain evidence="15">JS280</strain>
    </source>
</reference>
<dbReference type="STRING" id="1122997.GCA_000425285_00124"/>
<feature type="domain" description="CNNM transmembrane" evidence="11">
    <location>
        <begin position="1"/>
        <end position="202"/>
    </location>
</feature>
<organism evidence="13 14">
    <name type="scientific">Acidipropionibacterium jensenii</name>
    <dbReference type="NCBI Taxonomy" id="1749"/>
    <lineage>
        <taxon>Bacteria</taxon>
        <taxon>Bacillati</taxon>
        <taxon>Actinomycetota</taxon>
        <taxon>Actinomycetes</taxon>
        <taxon>Propionibacteriales</taxon>
        <taxon>Propionibacteriaceae</taxon>
        <taxon>Acidipropionibacterium</taxon>
    </lineage>
</organism>
<reference evidence="12" key="3">
    <citation type="journal article" date="2019" name="Microorganisms">
        <title>Red-Brown Pigmentation of Acidipropionibacterium jensenii Is Tied to Haemolytic Activity and cyl-Like Gene Cluster.</title>
        <authorList>
            <person name="Deptula P."/>
            <person name="Loivamaa I."/>
            <person name="Smolander O.P."/>
            <person name="Laine P."/>
            <person name="Roberts R.J."/>
            <person name="Piironen V."/>
            <person name="Paulin L."/>
            <person name="Savijoki K."/>
            <person name="Auvinen P."/>
            <person name="Varmanen P."/>
        </authorList>
    </citation>
    <scope>NUCLEOTIDE SEQUENCE</scope>
    <source>
        <strain evidence="12">JS280</strain>
    </source>
</reference>
<dbReference type="Proteomes" id="UP000285875">
    <property type="component" value="Chromosome"/>
</dbReference>
<evidence type="ECO:0000256" key="6">
    <source>
        <dbReference type="ARBA" id="ARBA00023136"/>
    </source>
</evidence>
<gene>
    <name evidence="13" type="primary">ytfL_1</name>
    <name evidence="12" type="ORF">C0Z10_00705</name>
    <name evidence="13" type="ORF">NCTC13652_01756</name>
</gene>
<keyword evidence="4" id="KW-0677">Repeat</keyword>
<dbReference type="OrthoDB" id="110231at2"/>
<protein>
    <submittedName>
        <fullName evidence="12">HlyC/CorC family transporter</fullName>
    </submittedName>
    <submittedName>
        <fullName evidence="13">Mg2+ and Co2+ transporter CorB</fullName>
    </submittedName>
</protein>
<dbReference type="EMBL" id="CP025570">
    <property type="protein sequence ID" value="AZZ38513.1"/>
    <property type="molecule type" value="Genomic_DNA"/>
</dbReference>
<sequence length="374" mass="39945">MSPMVGLLITVALLGVNAFFVAGEFATTSSRRSQIEPLVEQRRRGSAKALYALEHVSHMLSICQLGVTVASTTLGAVAEPAIAHLLVHPLTSIGLPASSSHLVALVIALLLVVFLHVVFGEMVPKNISIAMPQNALLTLAPPLVAIGKVVAPVIYAMDHTANWFVRLAGLTPRTEIAAAFTTEEVASIVERSEEEGKIHDDLGLLSGSLEFTDRTVGEAMVPLADLVTLTPECTPAQLEHEVSVTGFSRFPVSQHGRITGYLHVKDVLYAQGAEHDRPIGAEHIRQMETVRVDDEVEDAMRQMQRTGIHCAAVVPEAGSATDVDAATDASATTGTSTTTGGSIDTDRMIGVIFLEDILEELVGEVRDTLQRPQI</sequence>
<reference evidence="13 14" key="2">
    <citation type="submission" date="2018-12" db="EMBL/GenBank/DDBJ databases">
        <authorList>
            <consortium name="Pathogen Informatics"/>
        </authorList>
    </citation>
    <scope>NUCLEOTIDE SEQUENCE [LARGE SCALE GENOMIC DNA]</scope>
    <source>
        <strain evidence="13 14">NCTC13652</strain>
    </source>
</reference>
<evidence type="ECO:0000313" key="13">
    <source>
        <dbReference type="EMBL" id="VEI03549.1"/>
    </source>
</evidence>